<evidence type="ECO:0000313" key="3">
    <source>
        <dbReference type="Proteomes" id="UP000322873"/>
    </source>
</evidence>
<evidence type="ECO:0000256" key="1">
    <source>
        <dbReference type="SAM" id="Phobius"/>
    </source>
</evidence>
<keyword evidence="3" id="KW-1185">Reference proteome</keyword>
<dbReference type="EMBL" id="VICG01000016">
    <property type="protein sequence ID" value="KAA8564050.1"/>
    <property type="molecule type" value="Genomic_DNA"/>
</dbReference>
<reference evidence="2 3" key="1">
    <citation type="submission" date="2019-06" db="EMBL/GenBank/DDBJ databases">
        <title>Genome Sequence of the Brown Rot Fungal Pathogen Monilinia fructicola.</title>
        <authorList>
            <person name="De Miccolis Angelini R.M."/>
            <person name="Landi L."/>
            <person name="Abate D."/>
            <person name="Pollastro S."/>
            <person name="Romanazzi G."/>
            <person name="Faretra F."/>
        </authorList>
    </citation>
    <scope>NUCLEOTIDE SEQUENCE [LARGE SCALE GENOMIC DNA]</scope>
    <source>
        <strain evidence="2 3">Mfrc123</strain>
    </source>
</reference>
<dbReference type="Proteomes" id="UP000322873">
    <property type="component" value="Unassembled WGS sequence"/>
</dbReference>
<evidence type="ECO:0000313" key="2">
    <source>
        <dbReference type="EMBL" id="KAA8564050.1"/>
    </source>
</evidence>
<keyword evidence="1" id="KW-0812">Transmembrane</keyword>
<accession>A0A5M9J6H5</accession>
<feature type="transmembrane region" description="Helical" evidence="1">
    <location>
        <begin position="79"/>
        <end position="109"/>
    </location>
</feature>
<gene>
    <name evidence="2" type="ORF">EYC84_012042</name>
</gene>
<sequence length="112" mass="12728">MAWQLNKIGVNAQEFKGLNRHHEFQVLLWNSYPRVVTQVSRAFLHDAHLSAQGKGQAPTLPALVCHFGCSRFLSILQKIIYLGCIFSSVSFSHHPTITIILHSLFSILYSFF</sequence>
<organism evidence="2 3">
    <name type="scientific">Monilinia fructicola</name>
    <name type="common">Brown rot fungus</name>
    <name type="synonym">Ciboria fructicola</name>
    <dbReference type="NCBI Taxonomy" id="38448"/>
    <lineage>
        <taxon>Eukaryota</taxon>
        <taxon>Fungi</taxon>
        <taxon>Dikarya</taxon>
        <taxon>Ascomycota</taxon>
        <taxon>Pezizomycotina</taxon>
        <taxon>Leotiomycetes</taxon>
        <taxon>Helotiales</taxon>
        <taxon>Sclerotiniaceae</taxon>
        <taxon>Monilinia</taxon>
    </lineage>
</organism>
<proteinExistence type="predicted"/>
<dbReference type="AlphaFoldDB" id="A0A5M9J6H5"/>
<protein>
    <submittedName>
        <fullName evidence="2">Uncharacterized protein</fullName>
    </submittedName>
</protein>
<keyword evidence="1" id="KW-0472">Membrane</keyword>
<keyword evidence="1" id="KW-1133">Transmembrane helix</keyword>
<comment type="caution">
    <text evidence="2">The sequence shown here is derived from an EMBL/GenBank/DDBJ whole genome shotgun (WGS) entry which is preliminary data.</text>
</comment>
<name>A0A5M9J6H5_MONFR</name>